<dbReference type="HOGENOM" id="CLU_824004_0_0_1"/>
<dbReference type="EMBL" id="KN831768">
    <property type="protein sequence ID" value="KIM49379.1"/>
    <property type="molecule type" value="Genomic_DNA"/>
</dbReference>
<sequence length="337" mass="37265">MVQTRKSNKKAGSAQRPAPKKAGLRRRSTKRTAGAPAPHFKLSAATFRTAKKVTVNAEKVDPDFKGVTVILQGEEYDGDHDRFCSRCHDGDSNRGCDFCPRSFCASCVIPAIDQPTPDSFKCPYCHHFGVGAKSKVNKDPYTNGFSYIGERSTRENWARCQSDPLTIISARLKGMPFFRSVAALIYHHLYTYLLGNLALVDFEFSLDTEDGYDRLKSSLLDATAEFASGRLQRFRNGRFLVILMDHSSPDTGDVHIAPNNAGATTLGELFSFFLDGGLGSVLSGGRRNALVIHSCGGVVAHPEPVKYLKQLTLPVKDERYTSGRQYLTIKAWELTQM</sequence>
<dbReference type="Gene3D" id="3.30.40.10">
    <property type="entry name" value="Zinc/RING finger domain, C3HC4 (zinc finger)"/>
    <property type="match status" value="1"/>
</dbReference>
<accession>A0A0C3CYY8</accession>
<reference evidence="3" key="2">
    <citation type="submission" date="2015-01" db="EMBL/GenBank/DDBJ databases">
        <title>Evolutionary Origins and Diversification of the Mycorrhizal Mutualists.</title>
        <authorList>
            <consortium name="DOE Joint Genome Institute"/>
            <consortium name="Mycorrhizal Genomics Consortium"/>
            <person name="Kohler A."/>
            <person name="Kuo A."/>
            <person name="Nagy L.G."/>
            <person name="Floudas D."/>
            <person name="Copeland A."/>
            <person name="Barry K.W."/>
            <person name="Cichocki N."/>
            <person name="Veneault-Fourrey C."/>
            <person name="LaButti K."/>
            <person name="Lindquist E.A."/>
            <person name="Lipzen A."/>
            <person name="Lundell T."/>
            <person name="Morin E."/>
            <person name="Murat C."/>
            <person name="Riley R."/>
            <person name="Ohm R."/>
            <person name="Sun H."/>
            <person name="Tunlid A."/>
            <person name="Henrissat B."/>
            <person name="Grigoriev I.V."/>
            <person name="Hibbett D.S."/>
            <person name="Martin F."/>
        </authorList>
    </citation>
    <scope>NUCLEOTIDE SEQUENCE [LARGE SCALE GENOMIC DNA]</scope>
    <source>
        <strain evidence="3">h7</strain>
    </source>
</reference>
<dbReference type="SUPFAM" id="SSF57903">
    <property type="entry name" value="FYVE/PHD zinc finger"/>
    <property type="match status" value="1"/>
</dbReference>
<feature type="compositionally biased region" description="Basic residues" evidence="1">
    <location>
        <begin position="18"/>
        <end position="30"/>
    </location>
</feature>
<dbReference type="OrthoDB" id="3067692at2759"/>
<name>A0A0C3CYY8_HEBCY</name>
<gene>
    <name evidence="2" type="ORF">M413DRAFT_407251</name>
</gene>
<evidence type="ECO:0000313" key="2">
    <source>
        <dbReference type="EMBL" id="KIM49379.1"/>
    </source>
</evidence>
<evidence type="ECO:0000256" key="1">
    <source>
        <dbReference type="SAM" id="MobiDB-lite"/>
    </source>
</evidence>
<dbReference type="AlphaFoldDB" id="A0A0C3CYY8"/>
<dbReference type="STRING" id="686832.A0A0C3CYY8"/>
<dbReference type="InterPro" id="IPR013083">
    <property type="entry name" value="Znf_RING/FYVE/PHD"/>
</dbReference>
<keyword evidence="3" id="KW-1185">Reference proteome</keyword>
<proteinExistence type="predicted"/>
<reference evidence="2 3" key="1">
    <citation type="submission" date="2014-04" db="EMBL/GenBank/DDBJ databases">
        <authorList>
            <consortium name="DOE Joint Genome Institute"/>
            <person name="Kuo A."/>
            <person name="Gay G."/>
            <person name="Dore J."/>
            <person name="Kohler A."/>
            <person name="Nagy L.G."/>
            <person name="Floudas D."/>
            <person name="Copeland A."/>
            <person name="Barry K.W."/>
            <person name="Cichocki N."/>
            <person name="Veneault-Fourrey C."/>
            <person name="LaButti K."/>
            <person name="Lindquist E.A."/>
            <person name="Lipzen A."/>
            <person name="Lundell T."/>
            <person name="Morin E."/>
            <person name="Murat C."/>
            <person name="Sun H."/>
            <person name="Tunlid A."/>
            <person name="Henrissat B."/>
            <person name="Grigoriev I.V."/>
            <person name="Hibbett D.S."/>
            <person name="Martin F."/>
            <person name="Nordberg H.P."/>
            <person name="Cantor M.N."/>
            <person name="Hua S.X."/>
        </authorList>
    </citation>
    <scope>NUCLEOTIDE SEQUENCE [LARGE SCALE GENOMIC DNA]</scope>
    <source>
        <strain evidence="3">h7</strain>
    </source>
</reference>
<organism evidence="2 3">
    <name type="scientific">Hebeloma cylindrosporum</name>
    <dbReference type="NCBI Taxonomy" id="76867"/>
    <lineage>
        <taxon>Eukaryota</taxon>
        <taxon>Fungi</taxon>
        <taxon>Dikarya</taxon>
        <taxon>Basidiomycota</taxon>
        <taxon>Agaricomycotina</taxon>
        <taxon>Agaricomycetes</taxon>
        <taxon>Agaricomycetidae</taxon>
        <taxon>Agaricales</taxon>
        <taxon>Agaricineae</taxon>
        <taxon>Hymenogastraceae</taxon>
        <taxon>Hebeloma</taxon>
    </lineage>
</organism>
<dbReference type="Proteomes" id="UP000053424">
    <property type="component" value="Unassembled WGS sequence"/>
</dbReference>
<dbReference type="InterPro" id="IPR011011">
    <property type="entry name" value="Znf_FYVE_PHD"/>
</dbReference>
<feature type="region of interest" description="Disordered" evidence="1">
    <location>
        <begin position="1"/>
        <end position="38"/>
    </location>
</feature>
<protein>
    <submittedName>
        <fullName evidence="2">Uncharacterized protein</fullName>
    </submittedName>
</protein>
<evidence type="ECO:0000313" key="3">
    <source>
        <dbReference type="Proteomes" id="UP000053424"/>
    </source>
</evidence>